<protein>
    <submittedName>
        <fullName evidence="3">Nucleotide-binding universal stress UspA family protein</fullName>
    </submittedName>
</protein>
<comment type="caution">
    <text evidence="3">The sequence shown here is derived from an EMBL/GenBank/DDBJ whole genome shotgun (WGS) entry which is preliminary data.</text>
</comment>
<dbReference type="RefSeq" id="WP_181552527.1">
    <property type="nucleotide sequence ID" value="NZ_JACDUS010000014.1"/>
</dbReference>
<keyword evidence="4" id="KW-1185">Reference proteome</keyword>
<dbReference type="SUPFAM" id="SSF52402">
    <property type="entry name" value="Adenine nucleotide alpha hydrolases-like"/>
    <property type="match status" value="2"/>
</dbReference>
<dbReference type="InterPro" id="IPR006016">
    <property type="entry name" value="UspA"/>
</dbReference>
<evidence type="ECO:0000259" key="2">
    <source>
        <dbReference type="Pfam" id="PF00582"/>
    </source>
</evidence>
<proteinExistence type="inferred from homology"/>
<dbReference type="AlphaFoldDB" id="A0A7W0HM19"/>
<dbReference type="EMBL" id="JACDUS010000014">
    <property type="protein sequence ID" value="MBA2882905.1"/>
    <property type="molecule type" value="Genomic_DNA"/>
</dbReference>
<dbReference type="Pfam" id="PF00582">
    <property type="entry name" value="Usp"/>
    <property type="match status" value="2"/>
</dbReference>
<dbReference type="CDD" id="cd00293">
    <property type="entry name" value="USP-like"/>
    <property type="match status" value="2"/>
</dbReference>
<reference evidence="3 4" key="1">
    <citation type="submission" date="2020-07" db="EMBL/GenBank/DDBJ databases">
        <title>Genomic Encyclopedia of Type Strains, Phase IV (KMG-IV): sequencing the most valuable type-strain genomes for metagenomic binning, comparative biology and taxonomic classification.</title>
        <authorList>
            <person name="Goeker M."/>
        </authorList>
    </citation>
    <scope>NUCLEOTIDE SEQUENCE [LARGE SCALE GENOMIC DNA]</scope>
    <source>
        <strain evidence="3 4">DSM 17721</strain>
    </source>
</reference>
<comment type="similarity">
    <text evidence="1">Belongs to the universal stress protein A family.</text>
</comment>
<evidence type="ECO:0000313" key="3">
    <source>
        <dbReference type="EMBL" id="MBA2882905.1"/>
    </source>
</evidence>
<dbReference type="PANTHER" id="PTHR46268:SF6">
    <property type="entry name" value="UNIVERSAL STRESS PROTEIN UP12"/>
    <property type="match status" value="1"/>
</dbReference>
<evidence type="ECO:0000256" key="1">
    <source>
        <dbReference type="ARBA" id="ARBA00008791"/>
    </source>
</evidence>
<feature type="domain" description="UspA" evidence="2">
    <location>
        <begin position="150"/>
        <end position="289"/>
    </location>
</feature>
<dbReference type="Gene3D" id="3.40.50.620">
    <property type="entry name" value="HUPs"/>
    <property type="match status" value="2"/>
</dbReference>
<organism evidence="3 4">
    <name type="scientific">Desulfosalsimonas propionicica</name>
    <dbReference type="NCBI Taxonomy" id="332175"/>
    <lineage>
        <taxon>Bacteria</taxon>
        <taxon>Pseudomonadati</taxon>
        <taxon>Thermodesulfobacteriota</taxon>
        <taxon>Desulfobacteria</taxon>
        <taxon>Desulfobacterales</taxon>
        <taxon>Desulfosalsimonadaceae</taxon>
        <taxon>Desulfosalsimonas</taxon>
    </lineage>
</organism>
<accession>A0A7W0HM19</accession>
<gene>
    <name evidence="3" type="ORF">HNR65_003261</name>
</gene>
<dbReference type="PANTHER" id="PTHR46268">
    <property type="entry name" value="STRESS RESPONSE PROTEIN NHAX"/>
    <property type="match status" value="1"/>
</dbReference>
<dbReference type="InterPro" id="IPR014729">
    <property type="entry name" value="Rossmann-like_a/b/a_fold"/>
</dbReference>
<evidence type="ECO:0000313" key="4">
    <source>
        <dbReference type="Proteomes" id="UP000525298"/>
    </source>
</evidence>
<sequence>MKTIKHILVCLDLTDIDKHLIHYASLAARVFHAEAVTFIHVIQAYDLPNKSSKSFPDVKSSLNAMIRDELDNRIDEKFRKSVSTRIETRVAEEDAAEDILCFAGDMDTDLLLIGQKYGEDRQKRYGGELSANSKCDILFVPEDPPLEIARVFCGLDYSRASKAAFDRALHLHHQQNAHLVCYFIQDSTRSYFPASTRKSASQHLSRAETRHQEFMAEFGLEPESFPCRIDASEDLISEGEKLYNAAEDDNADLIIVGAAGDTATETSLLGNITETLRRMEKAIPVMIVKDRENKKFFSNLLS</sequence>
<dbReference type="Proteomes" id="UP000525298">
    <property type="component" value="Unassembled WGS sequence"/>
</dbReference>
<feature type="domain" description="UspA" evidence="2">
    <location>
        <begin position="4"/>
        <end position="116"/>
    </location>
</feature>
<name>A0A7W0HM19_9BACT</name>